<comment type="caution">
    <text evidence="1">The sequence shown here is derived from an EMBL/GenBank/DDBJ whole genome shotgun (WGS) entry which is preliminary data.</text>
</comment>
<organism evidence="1 2">
    <name type="scientific">Candidatus Hakubella thermalkaliphila</name>
    <dbReference type="NCBI Taxonomy" id="2754717"/>
    <lineage>
        <taxon>Bacteria</taxon>
        <taxon>Bacillati</taxon>
        <taxon>Actinomycetota</taxon>
        <taxon>Actinomycetota incertae sedis</taxon>
        <taxon>Candidatus Hakubellales</taxon>
        <taxon>Candidatus Hakubellaceae</taxon>
        <taxon>Candidatus Hakubella</taxon>
    </lineage>
</organism>
<evidence type="ECO:0000313" key="2">
    <source>
        <dbReference type="Proteomes" id="UP000568877"/>
    </source>
</evidence>
<proteinExistence type="predicted"/>
<feature type="non-terminal residue" evidence="1">
    <location>
        <position position="1"/>
    </location>
</feature>
<dbReference type="Proteomes" id="UP000568877">
    <property type="component" value="Unassembled WGS sequence"/>
</dbReference>
<accession>A0A6V8PGZ5</accession>
<dbReference type="AlphaFoldDB" id="A0A6V8PGZ5"/>
<reference evidence="1 2" key="1">
    <citation type="journal article" date="2020" name="Front. Microbiol.">
        <title>Single-cell genomics of novel Actinobacteria with the Wood-Ljungdahl pathway discovered in a serpentinizing system.</title>
        <authorList>
            <person name="Merino N."/>
            <person name="Kawai M."/>
            <person name="Boyd E.S."/>
            <person name="Colman D.R."/>
            <person name="McGlynn S.E."/>
            <person name="Nealson K.H."/>
            <person name="Kurokawa K."/>
            <person name="Hongoh Y."/>
        </authorList>
    </citation>
    <scope>NUCLEOTIDE SEQUENCE [LARGE SCALE GENOMIC DNA]</scope>
    <source>
        <strain evidence="1 2">S42</strain>
    </source>
</reference>
<dbReference type="EMBL" id="BLSA01000015">
    <property type="protein sequence ID" value="GFP31915.1"/>
    <property type="molecule type" value="Genomic_DNA"/>
</dbReference>
<evidence type="ECO:0000313" key="1">
    <source>
        <dbReference type="EMBL" id="GFP31915.1"/>
    </source>
</evidence>
<name>A0A6V8PGZ5_9ACTN</name>
<protein>
    <submittedName>
        <fullName evidence="1">Uncharacterized protein</fullName>
    </submittedName>
</protein>
<gene>
    <name evidence="1" type="ORF">HKBW3S42_00221</name>
</gene>
<sequence length="68" mass="7747">TKNWMTEPGLLKFCYNLMAETREYIRHKGIKKLKDGWAFPVQQGVATPLSKVSNRDFSVAMLKDGEGD</sequence>